<dbReference type="GO" id="GO:0003700">
    <property type="term" value="F:DNA-binding transcription factor activity"/>
    <property type="evidence" value="ECO:0007669"/>
    <property type="project" value="InterPro"/>
</dbReference>
<dbReference type="Proteomes" id="UP000247792">
    <property type="component" value="Unassembled WGS sequence"/>
</dbReference>
<sequence>MNIAVPDAVPIPVYFLLLPGFILMEFAGTAEALRLANRDRERFALHFVGPEPAPRNSLGMLTPDLAPLSACLPEGAWLLIPGLTDASINLQTPAAIAAMRWLREVMHPGIRLVTICSAALLAARAGLLDGRECTTHYTVVPGLKAAAPAAIVIENRVFVIDGNIATSAGVTTGVDLILEFISQSAGPRLALEVAREMVVWMRRDAASPQLSPYLMYRNHLHPAIHRVQDAIAADPAQAWPMHELARIACLSERHLARLFKTHVGVSPLDYRQQMQLSQVQPLMAQANRSMEQIADLAGFGSARDMRRVWLKHKGVPLRA</sequence>
<dbReference type="Gene3D" id="3.40.50.880">
    <property type="match status" value="1"/>
</dbReference>
<dbReference type="SMART" id="SM00342">
    <property type="entry name" value="HTH_ARAC"/>
    <property type="match status" value="1"/>
</dbReference>
<evidence type="ECO:0000259" key="4">
    <source>
        <dbReference type="PROSITE" id="PS01124"/>
    </source>
</evidence>
<keyword evidence="2" id="KW-0804">Transcription</keyword>
<dbReference type="InterPro" id="IPR052158">
    <property type="entry name" value="INH-QAR"/>
</dbReference>
<protein>
    <submittedName>
        <fullName evidence="5">AraC family transcriptional regulator with amidase-like domain</fullName>
    </submittedName>
</protein>
<evidence type="ECO:0000256" key="2">
    <source>
        <dbReference type="ARBA" id="ARBA00023163"/>
    </source>
</evidence>
<dbReference type="SUPFAM" id="SSF52317">
    <property type="entry name" value="Class I glutamine amidotransferase-like"/>
    <property type="match status" value="1"/>
</dbReference>
<dbReference type="Gene3D" id="1.10.10.60">
    <property type="entry name" value="Homeodomain-like"/>
    <property type="match status" value="1"/>
</dbReference>
<evidence type="ECO:0000256" key="3">
    <source>
        <dbReference type="SAM" id="Phobius"/>
    </source>
</evidence>
<comment type="caution">
    <text evidence="5">The sequence shown here is derived from an EMBL/GenBank/DDBJ whole genome shotgun (WGS) entry which is preliminary data.</text>
</comment>
<dbReference type="OrthoDB" id="9794896at2"/>
<feature type="domain" description="HTH araC/xylS-type" evidence="4">
    <location>
        <begin position="225"/>
        <end position="319"/>
    </location>
</feature>
<dbReference type="EMBL" id="QJKB01000012">
    <property type="protein sequence ID" value="PXX38562.1"/>
    <property type="molecule type" value="Genomic_DNA"/>
</dbReference>
<name>A0A318JE35_9BURK</name>
<accession>A0A318JE35</accession>
<dbReference type="PANTHER" id="PTHR43130">
    <property type="entry name" value="ARAC-FAMILY TRANSCRIPTIONAL REGULATOR"/>
    <property type="match status" value="1"/>
</dbReference>
<keyword evidence="1" id="KW-0805">Transcription regulation</keyword>
<dbReference type="RefSeq" id="WP_110257716.1">
    <property type="nucleotide sequence ID" value="NZ_QJKB01000012.1"/>
</dbReference>
<evidence type="ECO:0000256" key="1">
    <source>
        <dbReference type="ARBA" id="ARBA00023015"/>
    </source>
</evidence>
<reference evidence="5 6" key="1">
    <citation type="submission" date="2018-05" db="EMBL/GenBank/DDBJ databases">
        <title>Genomic Encyclopedia of Type Strains, Phase IV (KMG-IV): sequencing the most valuable type-strain genomes for metagenomic binning, comparative biology and taxonomic classification.</title>
        <authorList>
            <person name="Goeker M."/>
        </authorList>
    </citation>
    <scope>NUCLEOTIDE SEQUENCE [LARGE SCALE GENOMIC DNA]</scope>
    <source>
        <strain evidence="5 6">DSM 19792</strain>
    </source>
</reference>
<dbReference type="Pfam" id="PF01965">
    <property type="entry name" value="DJ-1_PfpI"/>
    <property type="match status" value="1"/>
</dbReference>
<dbReference type="SUPFAM" id="SSF46689">
    <property type="entry name" value="Homeodomain-like"/>
    <property type="match status" value="1"/>
</dbReference>
<dbReference type="InterPro" id="IPR029062">
    <property type="entry name" value="Class_I_gatase-like"/>
</dbReference>
<dbReference type="AlphaFoldDB" id="A0A318JE35"/>
<dbReference type="InterPro" id="IPR002818">
    <property type="entry name" value="DJ-1/PfpI"/>
</dbReference>
<keyword evidence="3" id="KW-1133">Transmembrane helix</keyword>
<organism evidence="5 6">
    <name type="scientific">Undibacterium pigrum</name>
    <dbReference type="NCBI Taxonomy" id="401470"/>
    <lineage>
        <taxon>Bacteria</taxon>
        <taxon>Pseudomonadati</taxon>
        <taxon>Pseudomonadota</taxon>
        <taxon>Betaproteobacteria</taxon>
        <taxon>Burkholderiales</taxon>
        <taxon>Oxalobacteraceae</taxon>
        <taxon>Undibacterium</taxon>
    </lineage>
</organism>
<evidence type="ECO:0000313" key="6">
    <source>
        <dbReference type="Proteomes" id="UP000247792"/>
    </source>
</evidence>
<keyword evidence="3" id="KW-0812">Transmembrane</keyword>
<keyword evidence="6" id="KW-1185">Reference proteome</keyword>
<dbReference type="GO" id="GO:0043565">
    <property type="term" value="F:sequence-specific DNA binding"/>
    <property type="evidence" value="ECO:0007669"/>
    <property type="project" value="InterPro"/>
</dbReference>
<dbReference type="InterPro" id="IPR009057">
    <property type="entry name" value="Homeodomain-like_sf"/>
</dbReference>
<feature type="transmembrane region" description="Helical" evidence="3">
    <location>
        <begin position="12"/>
        <end position="33"/>
    </location>
</feature>
<keyword evidence="3" id="KW-0472">Membrane</keyword>
<dbReference type="PROSITE" id="PS01124">
    <property type="entry name" value="HTH_ARAC_FAMILY_2"/>
    <property type="match status" value="1"/>
</dbReference>
<gene>
    <name evidence="5" type="ORF">DFR42_11274</name>
</gene>
<proteinExistence type="predicted"/>
<evidence type="ECO:0000313" key="5">
    <source>
        <dbReference type="EMBL" id="PXX38562.1"/>
    </source>
</evidence>
<dbReference type="Pfam" id="PF12833">
    <property type="entry name" value="HTH_18"/>
    <property type="match status" value="1"/>
</dbReference>
<dbReference type="InterPro" id="IPR018060">
    <property type="entry name" value="HTH_AraC"/>
</dbReference>
<dbReference type="PANTHER" id="PTHR43130:SF3">
    <property type="entry name" value="HTH-TYPE TRANSCRIPTIONAL REGULATOR RV1931C"/>
    <property type="match status" value="1"/>
</dbReference>